<dbReference type="EMBL" id="JH598161">
    <property type="status" value="NOT_ANNOTATED_CDS"/>
    <property type="molecule type" value="Genomic_DNA"/>
</dbReference>
<reference evidence="2" key="1">
    <citation type="journal article" date="2010" name="Science">
        <title>Signatures of adaptation to obligate biotrophy in the Hyaloperonospora arabidopsidis genome.</title>
        <authorList>
            <person name="Baxter L."/>
            <person name="Tripathy S."/>
            <person name="Ishaque N."/>
            <person name="Boot N."/>
            <person name="Cabral A."/>
            <person name="Kemen E."/>
            <person name="Thines M."/>
            <person name="Ah-Fong A."/>
            <person name="Anderson R."/>
            <person name="Badejoko W."/>
            <person name="Bittner-Eddy P."/>
            <person name="Boore J.L."/>
            <person name="Chibucos M.C."/>
            <person name="Coates M."/>
            <person name="Dehal P."/>
            <person name="Delehaunty K."/>
            <person name="Dong S."/>
            <person name="Downton P."/>
            <person name="Dumas B."/>
            <person name="Fabro G."/>
            <person name="Fronick C."/>
            <person name="Fuerstenberg S.I."/>
            <person name="Fulton L."/>
            <person name="Gaulin E."/>
            <person name="Govers F."/>
            <person name="Hughes L."/>
            <person name="Humphray S."/>
            <person name="Jiang R.H."/>
            <person name="Judelson H."/>
            <person name="Kamoun S."/>
            <person name="Kyung K."/>
            <person name="Meijer H."/>
            <person name="Minx P."/>
            <person name="Morris P."/>
            <person name="Nelson J."/>
            <person name="Phuntumart V."/>
            <person name="Qutob D."/>
            <person name="Rehmany A."/>
            <person name="Rougon-Cardoso A."/>
            <person name="Ryden P."/>
            <person name="Torto-Alalibo T."/>
            <person name="Studholme D."/>
            <person name="Wang Y."/>
            <person name="Win J."/>
            <person name="Wood J."/>
            <person name="Clifton S.W."/>
            <person name="Rogers J."/>
            <person name="Van den Ackerveken G."/>
            <person name="Jones J.D."/>
            <person name="McDowell J.M."/>
            <person name="Beynon J."/>
            <person name="Tyler B.M."/>
        </authorList>
    </citation>
    <scope>NUCLEOTIDE SEQUENCE [LARGE SCALE GENOMIC DNA]</scope>
    <source>
        <strain evidence="2">Emoy2</strain>
    </source>
</reference>
<reference evidence="1" key="2">
    <citation type="submission" date="2015-06" db="UniProtKB">
        <authorList>
            <consortium name="EnsemblProtists"/>
        </authorList>
    </citation>
    <scope>IDENTIFICATION</scope>
    <source>
        <strain evidence="1">Emoy2</strain>
    </source>
</reference>
<dbReference type="AlphaFoldDB" id="M4BDF9"/>
<sequence>MHTESPRRTHCWRVSGMSTTDAIWKSYCSARRRLLMTRTATNDAGEASMRTTDMIKTEFLNSEL</sequence>
<dbReference type="Proteomes" id="UP000011713">
    <property type="component" value="Unassembled WGS sequence"/>
</dbReference>
<dbReference type="InParanoid" id="M4BDF9"/>
<organism evidence="1 2">
    <name type="scientific">Hyaloperonospora arabidopsidis (strain Emoy2)</name>
    <name type="common">Downy mildew agent</name>
    <name type="synonym">Peronospora arabidopsidis</name>
    <dbReference type="NCBI Taxonomy" id="559515"/>
    <lineage>
        <taxon>Eukaryota</taxon>
        <taxon>Sar</taxon>
        <taxon>Stramenopiles</taxon>
        <taxon>Oomycota</taxon>
        <taxon>Peronosporomycetes</taxon>
        <taxon>Peronosporales</taxon>
        <taxon>Peronosporaceae</taxon>
        <taxon>Hyaloperonospora</taxon>
    </lineage>
</organism>
<dbReference type="EnsemblProtists" id="HpaT804326">
    <property type="protein sequence ID" value="HpaP804326"/>
    <property type="gene ID" value="HpaG804326"/>
</dbReference>
<keyword evidence="2" id="KW-1185">Reference proteome</keyword>
<name>M4BDF9_HYAAE</name>
<proteinExistence type="predicted"/>
<dbReference type="HOGENOM" id="CLU_2872408_0_0_1"/>
<evidence type="ECO:0000313" key="1">
    <source>
        <dbReference type="EnsemblProtists" id="HpaP804326"/>
    </source>
</evidence>
<evidence type="ECO:0000313" key="2">
    <source>
        <dbReference type="Proteomes" id="UP000011713"/>
    </source>
</evidence>
<protein>
    <submittedName>
        <fullName evidence="1">Uncharacterized protein</fullName>
    </submittedName>
</protein>
<dbReference type="VEuPathDB" id="FungiDB:HpaG804326"/>
<accession>M4BDF9</accession>